<evidence type="ECO:0000313" key="2">
    <source>
        <dbReference type="EMBL" id="OMI33927.1"/>
    </source>
</evidence>
<proteinExistence type="predicted"/>
<dbReference type="InterPro" id="IPR051797">
    <property type="entry name" value="TrmB-like"/>
</dbReference>
<dbReference type="EMBL" id="ASQP01000501">
    <property type="protein sequence ID" value="OMI33927.1"/>
    <property type="molecule type" value="Genomic_DNA"/>
</dbReference>
<dbReference type="InterPro" id="IPR000792">
    <property type="entry name" value="Tscrpt_reg_LuxR_C"/>
</dbReference>
<dbReference type="PANTHER" id="PTHR34293">
    <property type="entry name" value="HTH-TYPE TRANSCRIPTIONAL REGULATOR TRMBL2"/>
    <property type="match status" value="1"/>
</dbReference>
<dbReference type="Pfam" id="PF00196">
    <property type="entry name" value="GerE"/>
    <property type="match status" value="1"/>
</dbReference>
<dbReference type="GO" id="GO:0003677">
    <property type="term" value="F:DNA binding"/>
    <property type="evidence" value="ECO:0007669"/>
    <property type="project" value="InterPro"/>
</dbReference>
<name>A0A1R1S6M1_9ACTN</name>
<dbReference type="PROSITE" id="PS50043">
    <property type="entry name" value="HTH_LUXR_2"/>
    <property type="match status" value="1"/>
</dbReference>
<protein>
    <submittedName>
        <fullName evidence="2">Erythropoiesis-stimulating protein</fullName>
    </submittedName>
</protein>
<dbReference type="GO" id="GO:0006355">
    <property type="term" value="P:regulation of DNA-templated transcription"/>
    <property type="evidence" value="ECO:0007669"/>
    <property type="project" value="InterPro"/>
</dbReference>
<dbReference type="InterPro" id="IPR016032">
    <property type="entry name" value="Sig_transdc_resp-reg_C-effctor"/>
</dbReference>
<dbReference type="PANTHER" id="PTHR34293:SF1">
    <property type="entry name" value="HTH-TYPE TRANSCRIPTIONAL REGULATOR TRMBL2"/>
    <property type="match status" value="1"/>
</dbReference>
<organism evidence="2 3">
    <name type="scientific">Streptomyces sparsogenes DSM 40356</name>
    <dbReference type="NCBI Taxonomy" id="1331668"/>
    <lineage>
        <taxon>Bacteria</taxon>
        <taxon>Bacillati</taxon>
        <taxon>Actinomycetota</taxon>
        <taxon>Actinomycetes</taxon>
        <taxon>Kitasatosporales</taxon>
        <taxon>Streptomycetaceae</taxon>
        <taxon>Streptomyces</taxon>
    </lineage>
</organism>
<feature type="domain" description="HTH luxR-type" evidence="1">
    <location>
        <begin position="261"/>
        <end position="326"/>
    </location>
</feature>
<dbReference type="InterPro" id="IPR036388">
    <property type="entry name" value="WH-like_DNA-bd_sf"/>
</dbReference>
<accession>A0A1R1S6M1</accession>
<evidence type="ECO:0000313" key="3">
    <source>
        <dbReference type="Proteomes" id="UP000186168"/>
    </source>
</evidence>
<dbReference type="SMART" id="SM00421">
    <property type="entry name" value="HTH_LUXR"/>
    <property type="match status" value="1"/>
</dbReference>
<dbReference type="SUPFAM" id="SSF46894">
    <property type="entry name" value="C-terminal effector domain of the bipartite response regulators"/>
    <property type="match status" value="1"/>
</dbReference>
<dbReference type="AlphaFoldDB" id="A0A1R1S6M1"/>
<gene>
    <name evidence="2" type="ORF">SPAR_38964</name>
</gene>
<dbReference type="RefSeq" id="WP_079150845.1">
    <property type="nucleotide sequence ID" value="NZ_ASQP01000501.1"/>
</dbReference>
<sequence length="339" mass="36941">MLEILGVSSAAESVYRAMLGKPELGVSGLAAQLGWSEEQVRGALDELARLSLVRQSDQRPGGLLLVNPEISLVSLLARQEVELTQRQQEITSGRLAISKIVAEYVDSVQNRRRVDVEELNGIDMVRVRLEELAHDCTSEIMEFTTGGGQSAESRQASKPIDQALLERGVHMRCVYLESVINHPQTVSYLDWLTQLGCRVRVAPSLPLRMVVFDRRAAVVPSNPDNTAVGALLLRGSGLVSALCALFEHIWEDAPPFGATRRRDEDTGLTSQARAVLSLLAQGHTDEVVARKMGISVRTARRITAELMTQLGARSRFQAGVIAGERGWLQGSVDGSAVPD</sequence>
<dbReference type="GeneID" id="96742545"/>
<dbReference type="STRING" id="67365.GCA_001704635_04910"/>
<dbReference type="Gene3D" id="1.10.10.10">
    <property type="entry name" value="Winged helix-like DNA-binding domain superfamily/Winged helix DNA-binding domain"/>
    <property type="match status" value="2"/>
</dbReference>
<evidence type="ECO:0000259" key="1">
    <source>
        <dbReference type="PROSITE" id="PS50043"/>
    </source>
</evidence>
<dbReference type="Proteomes" id="UP000186168">
    <property type="component" value="Unassembled WGS sequence"/>
</dbReference>
<keyword evidence="3" id="KW-1185">Reference proteome</keyword>
<comment type="caution">
    <text evidence="2">The sequence shown here is derived from an EMBL/GenBank/DDBJ whole genome shotgun (WGS) entry which is preliminary data.</text>
</comment>
<reference evidence="2 3" key="1">
    <citation type="submission" date="2013-05" db="EMBL/GenBank/DDBJ databases">
        <title>Genome sequence of Streptomyces sparsogenes DSM 40356.</title>
        <authorList>
            <person name="Coyne S."/>
            <person name="Seebeck F.P."/>
        </authorList>
    </citation>
    <scope>NUCLEOTIDE SEQUENCE [LARGE SCALE GENOMIC DNA]</scope>
    <source>
        <strain evidence="2 3">DSM 40356</strain>
    </source>
</reference>